<gene>
    <name evidence="2" type="ORF">YA0849_34320</name>
</gene>
<organism evidence="2 3">
    <name type="scientific">Pseudomonas veronii</name>
    <dbReference type="NCBI Taxonomy" id="76761"/>
    <lineage>
        <taxon>Bacteria</taxon>
        <taxon>Pseudomonadati</taxon>
        <taxon>Pseudomonadota</taxon>
        <taxon>Gammaproteobacteria</taxon>
        <taxon>Pseudomonadales</taxon>
        <taxon>Pseudomonadaceae</taxon>
        <taxon>Pseudomonas</taxon>
    </lineage>
</organism>
<evidence type="ECO:0000313" key="3">
    <source>
        <dbReference type="Proteomes" id="UP000614123"/>
    </source>
</evidence>
<sequence length="181" mass="20067">WGEAKIDTKIVSFQPFIWSFAEQDWKLDSAGFPEAHRVGVTWDYQLPQPLTAPRAPAARLGALPGGWKIIGIESLVDYVKPIEEDLAVYFFDGASPTWEVALSTSIPKREIVSEIQVAFNRLKSNSSELPAVFTLLAAGCEGKTTALLQASYEIIKERPGKKILYRNNNLRPAASRSKCNT</sequence>
<name>A0ABS0VR88_PSEVE</name>
<dbReference type="InterPro" id="IPR057574">
    <property type="entry name" value="nSTAND_NTPase5_dom"/>
</dbReference>
<dbReference type="Pfam" id="PF25199">
    <property type="entry name" value="nSTAND_NTPase5"/>
    <property type="match status" value="1"/>
</dbReference>
<protein>
    <recommendedName>
        <fullName evidence="1">Novel STAND NTPase 5 domain-containing protein</fullName>
    </recommendedName>
</protein>
<feature type="domain" description="Novel STAND NTPase 5" evidence="1">
    <location>
        <begin position="90"/>
        <end position="172"/>
    </location>
</feature>
<comment type="caution">
    <text evidence="2">The sequence shown here is derived from an EMBL/GenBank/DDBJ whole genome shotgun (WGS) entry which is preliminary data.</text>
</comment>
<dbReference type="EMBL" id="JAEILD010000294">
    <property type="protein sequence ID" value="MBI6653995.1"/>
    <property type="molecule type" value="Genomic_DNA"/>
</dbReference>
<dbReference type="Proteomes" id="UP000614123">
    <property type="component" value="Unassembled WGS sequence"/>
</dbReference>
<accession>A0ABS0VR88</accession>
<proteinExistence type="predicted"/>
<keyword evidence="3" id="KW-1185">Reference proteome</keyword>
<evidence type="ECO:0000313" key="2">
    <source>
        <dbReference type="EMBL" id="MBI6653995.1"/>
    </source>
</evidence>
<evidence type="ECO:0000259" key="1">
    <source>
        <dbReference type="Pfam" id="PF25199"/>
    </source>
</evidence>
<reference evidence="2 3" key="1">
    <citation type="submission" date="2020-12" db="EMBL/GenBank/DDBJ databases">
        <title>Comparative genomic insights into the epidemiology and virulence of plant pathogenic Pseudomonads from Turkey.</title>
        <authorList>
            <person name="Dillon M."/>
            <person name="Ruiz-Bedoya T."/>
            <person name="Bendalovic-Torma C."/>
            <person name="Guttman K.M."/>
            <person name="Kwak H."/>
            <person name="Middleton M.A."/>
            <person name="Wang P.W."/>
            <person name="Horuz S."/>
            <person name="Aysan Y."/>
            <person name="Guttman D.S."/>
        </authorList>
    </citation>
    <scope>NUCLEOTIDE SEQUENCE [LARGE SCALE GENOMIC DNA]</scope>
    <source>
        <strain evidence="2 3">S4_EA_3a</strain>
    </source>
</reference>
<dbReference type="RefSeq" id="WP_198731775.1">
    <property type="nucleotide sequence ID" value="NZ_JAEILD010000294.1"/>
</dbReference>
<feature type="non-terminal residue" evidence="2">
    <location>
        <position position="1"/>
    </location>
</feature>